<evidence type="ECO:0000313" key="3">
    <source>
        <dbReference type="Proteomes" id="UP000824267"/>
    </source>
</evidence>
<feature type="transmembrane region" description="Helical" evidence="1">
    <location>
        <begin position="6"/>
        <end position="27"/>
    </location>
</feature>
<dbReference type="EMBL" id="DXGG01000099">
    <property type="protein sequence ID" value="HIW87203.1"/>
    <property type="molecule type" value="Genomic_DNA"/>
</dbReference>
<name>A0A9D1RHG6_9BACT</name>
<evidence type="ECO:0000256" key="1">
    <source>
        <dbReference type="SAM" id="Phobius"/>
    </source>
</evidence>
<keyword evidence="1" id="KW-1133">Transmembrane helix</keyword>
<reference evidence="2" key="2">
    <citation type="submission" date="2021-04" db="EMBL/GenBank/DDBJ databases">
        <authorList>
            <person name="Gilroy R."/>
        </authorList>
    </citation>
    <scope>NUCLEOTIDE SEQUENCE</scope>
    <source>
        <strain evidence="2">Gambia16-930</strain>
    </source>
</reference>
<sequence>MNDENVLYIFLITVAVLAVVVAVYAILKRALHLSNSKTHKRQSVETERMNTVSEAVNAYGQPEEVIVADPTRVENSNSVILVYDSEGFLVINGVAVPKEDIIDIDIHNVATPYETASYEIRVKMKSEELPSLSVFVGNSSMFAKEIFEQLSGKLKG</sequence>
<dbReference type="Proteomes" id="UP000824267">
    <property type="component" value="Unassembled WGS sequence"/>
</dbReference>
<comment type="caution">
    <text evidence="2">The sequence shown here is derived from an EMBL/GenBank/DDBJ whole genome shotgun (WGS) entry which is preliminary data.</text>
</comment>
<keyword evidence="1" id="KW-0812">Transmembrane</keyword>
<keyword evidence="1" id="KW-0472">Membrane</keyword>
<organism evidence="2 3">
    <name type="scientific">Candidatus Onthomorpha intestinigallinarum</name>
    <dbReference type="NCBI Taxonomy" id="2840880"/>
    <lineage>
        <taxon>Bacteria</taxon>
        <taxon>Pseudomonadati</taxon>
        <taxon>Bacteroidota</taxon>
        <taxon>Bacteroidia</taxon>
        <taxon>Bacteroidales</taxon>
        <taxon>Candidatus Onthomorpha</taxon>
    </lineage>
</organism>
<evidence type="ECO:0000313" key="2">
    <source>
        <dbReference type="EMBL" id="HIW87203.1"/>
    </source>
</evidence>
<reference evidence="2" key="1">
    <citation type="journal article" date="2021" name="PeerJ">
        <title>Extensive microbial diversity within the chicken gut microbiome revealed by metagenomics and culture.</title>
        <authorList>
            <person name="Gilroy R."/>
            <person name="Ravi A."/>
            <person name="Getino M."/>
            <person name="Pursley I."/>
            <person name="Horton D.L."/>
            <person name="Alikhan N.F."/>
            <person name="Baker D."/>
            <person name="Gharbi K."/>
            <person name="Hall N."/>
            <person name="Watson M."/>
            <person name="Adriaenssens E.M."/>
            <person name="Foster-Nyarko E."/>
            <person name="Jarju S."/>
            <person name="Secka A."/>
            <person name="Antonio M."/>
            <person name="Oren A."/>
            <person name="Chaudhuri R.R."/>
            <person name="La Ragione R."/>
            <person name="Hildebrand F."/>
            <person name="Pallen M.J."/>
        </authorList>
    </citation>
    <scope>NUCLEOTIDE SEQUENCE</scope>
    <source>
        <strain evidence="2">Gambia16-930</strain>
    </source>
</reference>
<gene>
    <name evidence="2" type="ORF">IAC47_02890</name>
</gene>
<accession>A0A9D1RHG6</accession>
<dbReference type="AlphaFoldDB" id="A0A9D1RHG6"/>
<protein>
    <submittedName>
        <fullName evidence="2">Uncharacterized protein</fullName>
    </submittedName>
</protein>
<proteinExistence type="predicted"/>